<keyword evidence="2" id="KW-1185">Reference proteome</keyword>
<dbReference type="AlphaFoldDB" id="A0AA88XHE2"/>
<organism evidence="1 2">
    <name type="scientific">Pinctada imbricata</name>
    <name type="common">Atlantic pearl-oyster</name>
    <name type="synonym">Pinctada martensii</name>
    <dbReference type="NCBI Taxonomy" id="66713"/>
    <lineage>
        <taxon>Eukaryota</taxon>
        <taxon>Metazoa</taxon>
        <taxon>Spiralia</taxon>
        <taxon>Lophotrochozoa</taxon>
        <taxon>Mollusca</taxon>
        <taxon>Bivalvia</taxon>
        <taxon>Autobranchia</taxon>
        <taxon>Pteriomorphia</taxon>
        <taxon>Pterioida</taxon>
        <taxon>Pterioidea</taxon>
        <taxon>Pteriidae</taxon>
        <taxon>Pinctada</taxon>
    </lineage>
</organism>
<evidence type="ECO:0008006" key="3">
    <source>
        <dbReference type="Google" id="ProtNLM"/>
    </source>
</evidence>
<dbReference type="PANTHER" id="PTHR24024:SF18">
    <property type="entry name" value="SHORT-CHAIN COLLAGEN C4-LIKE"/>
    <property type="match status" value="1"/>
</dbReference>
<comment type="caution">
    <text evidence="1">The sequence shown here is derived from an EMBL/GenBank/DDBJ whole genome shotgun (WGS) entry which is preliminary data.</text>
</comment>
<protein>
    <recommendedName>
        <fullName evidence="3">Short-chain collagen C4-like</fullName>
    </recommendedName>
</protein>
<name>A0AA88XHE2_PINIB</name>
<dbReference type="PANTHER" id="PTHR24024">
    <property type="entry name" value="PULMONARY SURFACTANT-ASSOCIATED PROTEIN A"/>
    <property type="match status" value="1"/>
</dbReference>
<reference evidence="1" key="1">
    <citation type="submission" date="2019-08" db="EMBL/GenBank/DDBJ databases">
        <title>The improved chromosome-level genome for the pearl oyster Pinctada fucata martensii using PacBio sequencing and Hi-C.</title>
        <authorList>
            <person name="Zheng Z."/>
        </authorList>
    </citation>
    <scope>NUCLEOTIDE SEQUENCE</scope>
    <source>
        <strain evidence="1">ZZ-2019</strain>
        <tissue evidence="1">Adductor muscle</tissue>
    </source>
</reference>
<dbReference type="GO" id="GO:0005615">
    <property type="term" value="C:extracellular space"/>
    <property type="evidence" value="ECO:0007669"/>
    <property type="project" value="TreeGrafter"/>
</dbReference>
<proteinExistence type="predicted"/>
<gene>
    <name evidence="1" type="ORF">FSP39_002217</name>
</gene>
<dbReference type="EMBL" id="VSWD01000012">
    <property type="protein sequence ID" value="KAK3085367.1"/>
    <property type="molecule type" value="Genomic_DNA"/>
</dbReference>
<sequence length="162" mass="17648">MAGKHQNHKGSGTNTLCLHNTPKWGSYKDGTQKWRAYVYGAEYEPDDGSGKNLVPGLVPRSTDDQIAPCTVCRLKLQREILMIPGTTECSTGWTKEYDGHLMAPRSDVSAGEFLCIDRKADIIAGGKNSNQFSLYPTEAKCGSLLCPPYVDGRELTCVVCSG</sequence>
<evidence type="ECO:0000313" key="1">
    <source>
        <dbReference type="EMBL" id="KAK3085367.1"/>
    </source>
</evidence>
<dbReference type="Proteomes" id="UP001186944">
    <property type="component" value="Unassembled WGS sequence"/>
</dbReference>
<accession>A0AA88XHE2</accession>
<evidence type="ECO:0000313" key="2">
    <source>
        <dbReference type="Proteomes" id="UP001186944"/>
    </source>
</evidence>
<dbReference type="InterPro" id="IPR051077">
    <property type="entry name" value="Ca-dependent_lectin"/>
</dbReference>